<proteinExistence type="predicted"/>
<gene>
    <name evidence="2" type="ORF">CPY51_12535</name>
</gene>
<evidence type="ECO:0000313" key="3">
    <source>
        <dbReference type="Proteomes" id="UP000248925"/>
    </source>
</evidence>
<dbReference type="EMBL" id="PCDP01000035">
    <property type="protein sequence ID" value="PZM13708.1"/>
    <property type="molecule type" value="Genomic_DNA"/>
</dbReference>
<reference evidence="2 3" key="1">
    <citation type="journal article" date="2018" name="Sci. Rep.">
        <title>Rhizobium tumorigenes sp. nov., a novel plant tumorigenic bacterium isolated from cane gall tumors on thornless blackberry.</title>
        <authorList>
            <person name="Kuzmanovi N."/>
            <person name="Smalla K."/>
            <person name="Gronow S."/>
            <person name="PuBawska J."/>
        </authorList>
    </citation>
    <scope>NUCLEOTIDE SEQUENCE [LARGE SCALE GENOMIC DNA]</scope>
    <source>
        <strain evidence="2 3">CCBAU 85046</strain>
    </source>
</reference>
<keyword evidence="3" id="KW-1185">Reference proteome</keyword>
<dbReference type="AlphaFoldDB" id="A0A2W4CS75"/>
<evidence type="ECO:0000256" key="1">
    <source>
        <dbReference type="SAM" id="Phobius"/>
    </source>
</evidence>
<protein>
    <submittedName>
        <fullName evidence="2">Uncharacterized protein</fullName>
    </submittedName>
</protein>
<name>A0A2W4CS75_9HYPH</name>
<keyword evidence="1" id="KW-0812">Transmembrane</keyword>
<evidence type="ECO:0000313" key="2">
    <source>
        <dbReference type="EMBL" id="PZM13708.1"/>
    </source>
</evidence>
<dbReference type="Proteomes" id="UP000248925">
    <property type="component" value="Unassembled WGS sequence"/>
</dbReference>
<sequence length="70" mass="7880">MVRFISRNIALVLAAVLAAVAIFSYDMLHLLARDYPRTVHSIYFAIAAIILSGLFYAGINYIKMMPEEDD</sequence>
<feature type="transmembrane region" description="Helical" evidence="1">
    <location>
        <begin position="40"/>
        <end position="62"/>
    </location>
</feature>
<comment type="caution">
    <text evidence="2">The sequence shown here is derived from an EMBL/GenBank/DDBJ whole genome shotgun (WGS) entry which is preliminary data.</text>
</comment>
<accession>A0A2W4CS75</accession>
<dbReference type="RefSeq" id="WP_111160558.1">
    <property type="nucleotide sequence ID" value="NZ_PCDP01000035.1"/>
</dbReference>
<keyword evidence="1" id="KW-1133">Transmembrane helix</keyword>
<keyword evidence="1" id="KW-0472">Membrane</keyword>
<organism evidence="2 3">
    <name type="scientific">Rhizobium tubonense</name>
    <dbReference type="NCBI Taxonomy" id="484088"/>
    <lineage>
        <taxon>Bacteria</taxon>
        <taxon>Pseudomonadati</taxon>
        <taxon>Pseudomonadota</taxon>
        <taxon>Alphaproteobacteria</taxon>
        <taxon>Hyphomicrobiales</taxon>
        <taxon>Rhizobiaceae</taxon>
        <taxon>Rhizobium/Agrobacterium group</taxon>
        <taxon>Rhizobium</taxon>
    </lineage>
</organism>